<feature type="transmembrane region" description="Helical" evidence="1">
    <location>
        <begin position="157"/>
        <end position="181"/>
    </location>
</feature>
<feature type="transmembrane region" description="Helical" evidence="1">
    <location>
        <begin position="111"/>
        <end position="137"/>
    </location>
</feature>
<dbReference type="RefSeq" id="WP_210155503.1">
    <property type="nucleotide sequence ID" value="NZ_JAFCNB010000004.1"/>
</dbReference>
<dbReference type="AlphaFoldDB" id="A0A941AJH6"/>
<keyword evidence="1" id="KW-1133">Transmembrane helix</keyword>
<feature type="transmembrane region" description="Helical" evidence="1">
    <location>
        <begin position="330"/>
        <end position="354"/>
    </location>
</feature>
<accession>A0A941AJH6</accession>
<evidence type="ECO:0000313" key="2">
    <source>
        <dbReference type="EMBL" id="MBP2704218.1"/>
    </source>
</evidence>
<comment type="caution">
    <text evidence="2">The sequence shown here is derived from an EMBL/GenBank/DDBJ whole genome shotgun (WGS) entry which is preliminary data.</text>
</comment>
<proteinExistence type="predicted"/>
<feature type="transmembrane region" description="Helical" evidence="1">
    <location>
        <begin position="188"/>
        <end position="207"/>
    </location>
</feature>
<keyword evidence="1" id="KW-0812">Transmembrane</keyword>
<dbReference type="EMBL" id="JAFCNB010000004">
    <property type="protein sequence ID" value="MBP2704218.1"/>
    <property type="molecule type" value="Genomic_DNA"/>
</dbReference>
<protein>
    <submittedName>
        <fullName evidence="2">ABC transporter permease subunit</fullName>
    </submittedName>
</protein>
<reference evidence="2" key="1">
    <citation type="submission" date="2021-02" db="EMBL/GenBank/DDBJ databases">
        <title>Draft genome sequence of Microbispora sp. RL4-1S isolated from rice leaves in Thailand.</title>
        <authorList>
            <person name="Muangham S."/>
            <person name="Duangmal K."/>
        </authorList>
    </citation>
    <scope>NUCLEOTIDE SEQUENCE</scope>
    <source>
        <strain evidence="2">RL4-1S</strain>
    </source>
</reference>
<sequence>MMWLTWRQFRGSAVMMGAVLLILTAVLALTGPDLAARYAAGIAECVPGNTCADFFDRFFDDYQAPFVAVTLAVLVLPALIGLFWGAPLITRELEAGTHLLVWNQSITRGRWLTVKLGLIGLAAMVAAGLCGLVVTWWSGPLDKSAAPELAQMSPLVFSARGIAPIGYAAFAFALGVTVGMLVRRTLPAMALTVAVFAAIQIAMPLAVRPHLLPPVTGSFELGSVNVDGLQILPQGGGPLELFVRTTAVPGHAGAWVLSSELVDPSGRTLAGSGAKRGPSSTIAGSIPVSTTSGPCARTGGPPSMDACMAEVNRLGYRQRATYQPLERFWLFQWIETGIYALLTLGLTGLSFWWIRRRLC</sequence>
<keyword evidence="3" id="KW-1185">Reference proteome</keyword>
<feature type="transmembrane region" description="Helical" evidence="1">
    <location>
        <begin position="65"/>
        <end position="90"/>
    </location>
</feature>
<gene>
    <name evidence="2" type="ORF">JOL79_10385</name>
</gene>
<dbReference type="Proteomes" id="UP000674234">
    <property type="component" value="Unassembled WGS sequence"/>
</dbReference>
<evidence type="ECO:0000313" key="3">
    <source>
        <dbReference type="Proteomes" id="UP000674234"/>
    </source>
</evidence>
<evidence type="ECO:0000256" key="1">
    <source>
        <dbReference type="SAM" id="Phobius"/>
    </source>
</evidence>
<keyword evidence="1" id="KW-0472">Membrane</keyword>
<organism evidence="2 3">
    <name type="scientific">Microbispora oryzae</name>
    <dbReference type="NCBI Taxonomy" id="2806554"/>
    <lineage>
        <taxon>Bacteria</taxon>
        <taxon>Bacillati</taxon>
        <taxon>Actinomycetota</taxon>
        <taxon>Actinomycetes</taxon>
        <taxon>Streptosporangiales</taxon>
        <taxon>Streptosporangiaceae</taxon>
        <taxon>Microbispora</taxon>
    </lineage>
</organism>
<name>A0A941AJH6_9ACTN</name>